<feature type="region of interest" description="Disordered" evidence="1">
    <location>
        <begin position="395"/>
        <end position="435"/>
    </location>
</feature>
<feature type="compositionally biased region" description="Low complexity" evidence="1">
    <location>
        <begin position="1"/>
        <end position="16"/>
    </location>
</feature>
<dbReference type="AlphaFoldDB" id="A0A167VEE8"/>
<dbReference type="OrthoDB" id="442243at2759"/>
<accession>A0A167VEE8</accession>
<proteinExistence type="predicted"/>
<sequence length="435" mass="46260">MADSAPSAPASEAELSVTPVQAGQSESAEDLSKALTKPLPKDLLLVVFIHGFKGTDTTFVDFPARLQHVLNETIENVVAECVVFPAYETKGELDAAVERFADWLTTLTVEREVANGEGGGAGKAKIVLCGHSMGGLLAADTLLAMVYSRPDKQAPLWPRIIACIAFDTPYFGLHPFVFKNSATKAAEYADTARSIATGIFSGFAALSASKATKAPSKPPAGLIKDTPAQDGSVPWAKWASYGGAALAAGAAAGTAYYKREDLALGYAWATDHMKYVGNLWDEDKMRKRVESVIDVEDDLGVIFRTFYTTIPSTSAKQPPKTFIILPPKDSKSISHFTPAANTLAPDELQAHTGMFAAKTNDGYYALGLETSKIIREAINIGRGLVQDDDAAAAMEATAEGAMGDKIDTDGPTESKESEEAKEWMEKGAQTPPADA</sequence>
<gene>
    <name evidence="3" type="ORF">FIBSPDRAFT_878041</name>
</gene>
<dbReference type="Gene3D" id="3.40.50.1820">
    <property type="entry name" value="alpha/beta hydrolase"/>
    <property type="match status" value="1"/>
</dbReference>
<dbReference type="Pfam" id="PF12697">
    <property type="entry name" value="Abhydrolase_6"/>
    <property type="match status" value="1"/>
</dbReference>
<protein>
    <recommendedName>
        <fullName evidence="2">AB hydrolase-1 domain-containing protein</fullName>
    </recommendedName>
</protein>
<organism evidence="3 4">
    <name type="scientific">Athelia psychrophila</name>
    <dbReference type="NCBI Taxonomy" id="1759441"/>
    <lineage>
        <taxon>Eukaryota</taxon>
        <taxon>Fungi</taxon>
        <taxon>Dikarya</taxon>
        <taxon>Basidiomycota</taxon>
        <taxon>Agaricomycotina</taxon>
        <taxon>Agaricomycetes</taxon>
        <taxon>Agaricomycetidae</taxon>
        <taxon>Atheliales</taxon>
        <taxon>Atheliaceae</taxon>
        <taxon>Athelia</taxon>
    </lineage>
</organism>
<evidence type="ECO:0000313" key="3">
    <source>
        <dbReference type="EMBL" id="KZP04922.1"/>
    </source>
</evidence>
<evidence type="ECO:0000313" key="4">
    <source>
        <dbReference type="Proteomes" id="UP000076532"/>
    </source>
</evidence>
<feature type="domain" description="AB hydrolase-1" evidence="2">
    <location>
        <begin position="46"/>
        <end position="284"/>
    </location>
</feature>
<dbReference type="STRING" id="436010.A0A167VEE8"/>
<dbReference type="InterPro" id="IPR029058">
    <property type="entry name" value="AB_hydrolase_fold"/>
</dbReference>
<dbReference type="Proteomes" id="UP000076532">
    <property type="component" value="Unassembled WGS sequence"/>
</dbReference>
<dbReference type="EMBL" id="KV417878">
    <property type="protein sequence ID" value="KZP04922.1"/>
    <property type="molecule type" value="Genomic_DNA"/>
</dbReference>
<keyword evidence="4" id="KW-1185">Reference proteome</keyword>
<name>A0A167VEE8_9AGAM</name>
<feature type="compositionally biased region" description="Basic and acidic residues" evidence="1">
    <location>
        <begin position="402"/>
        <end position="425"/>
    </location>
</feature>
<evidence type="ECO:0000259" key="2">
    <source>
        <dbReference type="Pfam" id="PF12697"/>
    </source>
</evidence>
<dbReference type="PANTHER" id="PTHR47842:SF1">
    <property type="entry name" value="DUF676 DOMAIN-CONTAINING PROTEIN"/>
    <property type="match status" value="1"/>
</dbReference>
<feature type="region of interest" description="Disordered" evidence="1">
    <location>
        <begin position="1"/>
        <end position="31"/>
    </location>
</feature>
<dbReference type="InterPro" id="IPR000073">
    <property type="entry name" value="AB_hydrolase_1"/>
</dbReference>
<evidence type="ECO:0000256" key="1">
    <source>
        <dbReference type="SAM" id="MobiDB-lite"/>
    </source>
</evidence>
<dbReference type="SUPFAM" id="SSF53474">
    <property type="entry name" value="alpha/beta-Hydrolases"/>
    <property type="match status" value="1"/>
</dbReference>
<reference evidence="3 4" key="1">
    <citation type="journal article" date="2016" name="Mol. Biol. Evol.">
        <title>Comparative Genomics of Early-Diverging Mushroom-Forming Fungi Provides Insights into the Origins of Lignocellulose Decay Capabilities.</title>
        <authorList>
            <person name="Nagy L.G."/>
            <person name="Riley R."/>
            <person name="Tritt A."/>
            <person name="Adam C."/>
            <person name="Daum C."/>
            <person name="Floudas D."/>
            <person name="Sun H."/>
            <person name="Yadav J.S."/>
            <person name="Pangilinan J."/>
            <person name="Larsson K.H."/>
            <person name="Matsuura K."/>
            <person name="Barry K."/>
            <person name="Labutti K."/>
            <person name="Kuo R."/>
            <person name="Ohm R.A."/>
            <person name="Bhattacharya S.S."/>
            <person name="Shirouzu T."/>
            <person name="Yoshinaga Y."/>
            <person name="Martin F.M."/>
            <person name="Grigoriev I.V."/>
            <person name="Hibbett D.S."/>
        </authorList>
    </citation>
    <scope>NUCLEOTIDE SEQUENCE [LARGE SCALE GENOMIC DNA]</scope>
    <source>
        <strain evidence="3 4">CBS 109695</strain>
    </source>
</reference>
<dbReference type="PANTHER" id="PTHR47842">
    <property type="entry name" value="EXPRESSED PROTEIN"/>
    <property type="match status" value="1"/>
</dbReference>